<dbReference type="RefSeq" id="WP_135765357.1">
    <property type="nucleotide sequence ID" value="NZ_RQHV01000061.1"/>
</dbReference>
<dbReference type="InterPro" id="IPR006860">
    <property type="entry name" value="FecR"/>
</dbReference>
<protein>
    <submittedName>
        <fullName evidence="3">Iron dicitrate transport regulator FecR</fullName>
    </submittedName>
</protein>
<gene>
    <name evidence="3" type="ORF">EHS11_16030</name>
</gene>
<evidence type="ECO:0000313" key="4">
    <source>
        <dbReference type="Proteomes" id="UP000298264"/>
    </source>
</evidence>
<dbReference type="Pfam" id="PF04773">
    <property type="entry name" value="FecR"/>
    <property type="match status" value="1"/>
</dbReference>
<keyword evidence="1" id="KW-0812">Transmembrane</keyword>
<feature type="domain" description="FecR protein" evidence="2">
    <location>
        <begin position="74"/>
        <end position="168"/>
    </location>
</feature>
<organism evidence="3 4">
    <name type="scientific">Leptospira ilyithenensis</name>
    <dbReference type="NCBI Taxonomy" id="2484901"/>
    <lineage>
        <taxon>Bacteria</taxon>
        <taxon>Pseudomonadati</taxon>
        <taxon>Spirochaetota</taxon>
        <taxon>Spirochaetia</taxon>
        <taxon>Leptospirales</taxon>
        <taxon>Leptospiraceae</taxon>
        <taxon>Leptospira</taxon>
    </lineage>
</organism>
<evidence type="ECO:0000313" key="3">
    <source>
        <dbReference type="EMBL" id="TGN08404.1"/>
    </source>
</evidence>
<evidence type="ECO:0000256" key="1">
    <source>
        <dbReference type="SAM" id="Phobius"/>
    </source>
</evidence>
<proteinExistence type="predicted"/>
<comment type="caution">
    <text evidence="3">The sequence shown here is derived from an EMBL/GenBank/DDBJ whole genome shotgun (WGS) entry which is preliminary data.</text>
</comment>
<reference evidence="3" key="1">
    <citation type="journal article" date="2019" name="PLoS Negl. Trop. Dis.">
        <title>Revisiting the worldwide diversity of Leptospira species in the environment.</title>
        <authorList>
            <person name="Vincent A.T."/>
            <person name="Schiettekatte O."/>
            <person name="Bourhy P."/>
            <person name="Veyrier F.J."/>
            <person name="Picardeau M."/>
        </authorList>
    </citation>
    <scope>NUCLEOTIDE SEQUENCE [LARGE SCALE GENOMIC DNA]</scope>
    <source>
        <strain evidence="3">201400974</strain>
    </source>
</reference>
<sequence>MRFFNDTKYVVTFLLSLIGLFSFLLYKNLTARPGESDSPTIGVLTFKTKTVLRKYNDQVVWDNIESRSEVKNRDTIRTEGFSDAILTLNDGTKINIAENSMILLDISDKNININFAYGAFDAAREGGSTGETKMKITSGDKTVEVGKGDVKLDKTKDELNVKVGQGEAKIHSNGKEETVGKDQMASVSKEGVRVSKPKFSLVSPPDKKNYFVESGNETIGFTFNGVTQETLKGTSPVIEVSTSHDFTKLVLKDKIKSGSYSKSLGNGSYYWRIAYLDPESKTKQFSETGRFRVLTDPPLRLFSPRDGENYNYTNDLPVVKIAWNQLELYSSYTAQIAEDTGFTKGLKSKQTQNQSIAFDGLGDGAYFARVIAKSNMPDVQEKISSVSKFTVGKKLSLEPPVILEPAKGKVFTKDQIQNNIFFTWKDNKDFPSFALEISSDSNFSKTIIKQTTQSNFLKLGSDLSEGNYFWRVRGTQGGKEDIVSAIGNFSIVAKEDLNLVSPNNGSDVEANENSGTVLRWKKLSAKSEYVLEVSKSSDFNSVILKETTSNHYQEVKLKEFGKYYWRVTGTSNSGNTSSDSWNFSFNTSMEPPVLVTPTRGETVDLLSRTNIAFAWKPTEKAIGYRIRLIDISGVREKQVFSERVTQPKYGFNDLQKLNEGRFRVELCSLYGTTSGEKESVYHRSEFYISLPAMKVPKILTPGKIYVE</sequence>
<dbReference type="AlphaFoldDB" id="A0A4R9LN38"/>
<accession>A0A4R9LN38</accession>
<dbReference type="EMBL" id="RQHV01000061">
    <property type="protein sequence ID" value="TGN08404.1"/>
    <property type="molecule type" value="Genomic_DNA"/>
</dbReference>
<evidence type="ECO:0000259" key="2">
    <source>
        <dbReference type="Pfam" id="PF04773"/>
    </source>
</evidence>
<keyword evidence="4" id="KW-1185">Reference proteome</keyword>
<dbReference type="InterPro" id="IPR013783">
    <property type="entry name" value="Ig-like_fold"/>
</dbReference>
<dbReference type="SUPFAM" id="SSF49265">
    <property type="entry name" value="Fibronectin type III"/>
    <property type="match status" value="1"/>
</dbReference>
<dbReference type="OrthoDB" id="340531at2"/>
<dbReference type="Proteomes" id="UP000298264">
    <property type="component" value="Unassembled WGS sequence"/>
</dbReference>
<name>A0A4R9LN38_9LEPT</name>
<dbReference type="Gene3D" id="2.60.40.10">
    <property type="entry name" value="Immunoglobulins"/>
    <property type="match status" value="4"/>
</dbReference>
<keyword evidence="1" id="KW-1133">Transmembrane helix</keyword>
<keyword evidence="1" id="KW-0472">Membrane</keyword>
<dbReference type="InterPro" id="IPR036116">
    <property type="entry name" value="FN3_sf"/>
</dbReference>
<feature type="transmembrane region" description="Helical" evidence="1">
    <location>
        <begin position="9"/>
        <end position="26"/>
    </location>
</feature>